<dbReference type="Proteomes" id="UP000516117">
    <property type="component" value="Chromosome"/>
</dbReference>
<evidence type="ECO:0000313" key="1">
    <source>
        <dbReference type="EMBL" id="QNP56419.1"/>
    </source>
</evidence>
<organism evidence="1 2">
    <name type="scientific">Tessaracoccus defluvii</name>
    <dbReference type="NCBI Taxonomy" id="1285901"/>
    <lineage>
        <taxon>Bacteria</taxon>
        <taxon>Bacillati</taxon>
        <taxon>Actinomycetota</taxon>
        <taxon>Actinomycetes</taxon>
        <taxon>Propionibacteriales</taxon>
        <taxon>Propionibacteriaceae</taxon>
        <taxon>Tessaracoccus</taxon>
    </lineage>
</organism>
<name>A0A7H0H7A3_9ACTN</name>
<dbReference type="EMBL" id="CP060789">
    <property type="protein sequence ID" value="QNP56419.1"/>
    <property type="molecule type" value="Genomic_DNA"/>
</dbReference>
<dbReference type="AlphaFoldDB" id="A0A7H0H7A3"/>
<dbReference type="KEGG" id="tdf:H9L22_02945"/>
<dbReference type="Pfam" id="PF19736">
    <property type="entry name" value="DUF6226"/>
    <property type="match status" value="1"/>
</dbReference>
<proteinExistence type="predicted"/>
<keyword evidence="2" id="KW-1185">Reference proteome</keyword>
<sequence length="224" mass="25023">MSSYVRPLIEAPVFRDADGAVINYGSRWHGSPPEDTYSVDTHPERFAPLHVVADALIAHLRETYDVEVDEGVEVAADLLRPAFHDVVRAVRIRPNDPKCASLTLVFTAYPGIYMHAGLLHDFHYPVCGCDACDSNWEAEADELEQQVFATVSGNYRETIERGLRPWVDYAFTYPDGASSGKSRSQDLPAQRLKDAKPVLRDLPVGWNHWPRPAPPLDQHGLGHP</sequence>
<evidence type="ECO:0000313" key="2">
    <source>
        <dbReference type="Proteomes" id="UP000516117"/>
    </source>
</evidence>
<reference evidence="1 2" key="1">
    <citation type="submission" date="2020-08" db="EMBL/GenBank/DDBJ databases">
        <title>Genome sequence of Tessaracoccus defluvii JCM 17540T.</title>
        <authorList>
            <person name="Hyun D.-W."/>
            <person name="Bae J.-W."/>
        </authorList>
    </citation>
    <scope>NUCLEOTIDE SEQUENCE [LARGE SCALE GENOMIC DNA]</scope>
    <source>
        <strain evidence="1 2">JCM 17540</strain>
    </source>
</reference>
<dbReference type="InterPro" id="IPR045773">
    <property type="entry name" value="DUF6226"/>
</dbReference>
<protein>
    <submittedName>
        <fullName evidence="1">Uncharacterized protein</fullName>
    </submittedName>
</protein>
<dbReference type="RefSeq" id="WP_187721528.1">
    <property type="nucleotide sequence ID" value="NZ_BAABBL010000001.1"/>
</dbReference>
<gene>
    <name evidence="1" type="ORF">H9L22_02945</name>
</gene>
<accession>A0A7H0H7A3</accession>